<proteinExistence type="predicted"/>
<keyword evidence="1" id="KW-0732">Signal</keyword>
<dbReference type="Gene3D" id="2.60.120.40">
    <property type="match status" value="1"/>
</dbReference>
<name>A0ABW1Z9U1_9BACT</name>
<dbReference type="Proteomes" id="UP001596391">
    <property type="component" value="Unassembled WGS sequence"/>
</dbReference>
<dbReference type="InterPro" id="IPR008983">
    <property type="entry name" value="Tumour_necrosis_fac-like_dom"/>
</dbReference>
<evidence type="ECO:0000313" key="3">
    <source>
        <dbReference type="Proteomes" id="UP001596391"/>
    </source>
</evidence>
<protein>
    <recommendedName>
        <fullName evidence="4">C1q domain-containing protein</fullName>
    </recommendedName>
</protein>
<reference evidence="3" key="1">
    <citation type="journal article" date="2019" name="Int. J. Syst. Evol. Microbiol.">
        <title>The Global Catalogue of Microorganisms (GCM) 10K type strain sequencing project: providing services to taxonomists for standard genome sequencing and annotation.</title>
        <authorList>
            <consortium name="The Broad Institute Genomics Platform"/>
            <consortium name="The Broad Institute Genome Sequencing Center for Infectious Disease"/>
            <person name="Wu L."/>
            <person name="Ma J."/>
        </authorList>
    </citation>
    <scope>NUCLEOTIDE SEQUENCE [LARGE SCALE GENOMIC DNA]</scope>
    <source>
        <strain evidence="3">CGMCC 1.16026</strain>
    </source>
</reference>
<evidence type="ECO:0000256" key="1">
    <source>
        <dbReference type="SAM" id="SignalP"/>
    </source>
</evidence>
<evidence type="ECO:0008006" key="4">
    <source>
        <dbReference type="Google" id="ProtNLM"/>
    </source>
</evidence>
<gene>
    <name evidence="2" type="ORF">ACFQBQ_11450</name>
</gene>
<dbReference type="EMBL" id="JBHSWI010000001">
    <property type="protein sequence ID" value="MFC6646186.1"/>
    <property type="molecule type" value="Genomic_DNA"/>
</dbReference>
<feature type="chain" id="PRO_5045457433" description="C1q domain-containing protein" evidence="1">
    <location>
        <begin position="25"/>
        <end position="1127"/>
    </location>
</feature>
<dbReference type="RefSeq" id="WP_263369881.1">
    <property type="nucleotide sequence ID" value="NZ_JAGSYD010000001.1"/>
</dbReference>
<sequence>MKSGWKRWSALLAFALMWASLATAQVTTTAVSDTVYRADGTAAQGTVLISWNAFTMANGVSVPAGVKTVTLDAQGGLRVALAPNAGATPMGNYYTVVYHLTDGTVSKEYWVIPVTVPGGGAAKIAGVRNQVLPASVAMQTVSKQYVDTQIAQAQIGAIPLDSSPYVLKAGDTMSGPLVLPGDPVTATQAADKNYVDTNVTAVAAGINGKVALLPSATQVVSQPDNTELQVNRLNGELYASGFVASPSTDGVAAAQASPECVAGKCSVVIDANYSGTGVTAVASTSTHEHLKDERGAAEYHLYLDPHSPSSDDAIASTQRVQSTQPAATYGGNLYVAAESAEIDALSGGSNTALANGGSVPYFKSTYTAQSLTGNYYTLGQHLNTSSAANCYAVGDCIVESFSLNASGGARDASDEGSHMFDWLTYEDTHLFRATCASGCTPGSTSLTTTVVADGGTQGEGRYLIDTNPAKVISVGQLISGTVTTHGLADFSGSSFPVSVFLATAAAANPQATNVAPGTVTLPIATSGVASYFATNTAALPSTNGVACVADDVVQGLDEQFETAAFHVVDGTHVQLTLNKPHQSGATIAVGGLCGYGIESKVDTVGVLKQVFPVLGSTSATELLYAGGQTSVIGRMQTTGGYLNESFAVTSIVRSSNVATATVSGDARDLSGMAVTLSGASDPSFNGTFTMTSTASNKLQFTSTGADTTTSGGTVSVLTGSYALYPMAEVLSVMNAGTRAIDGAFTLAANTVNWAAGDTVEEPHYFQADVKPSYEVVTRYLPQRSGNSSRGLTYSGNVGPGTEGFNATNANAATEYRGEGGTHLLPSAGVGVNGPWKYAMDVEAGESAALHVGCNLHGCSKWNSTYALMLMDSASGATTDAITFAPQTRELEFNIAGGAASLGVNGFTTTTVNAQTMNVTTLNATSINGGVSASAITTGTIAAARLPVFGPSGATHAVGAVPDPGASAGATRYLREDGTWSVPIGGSASNVVFADMTYSTNYGAQATTNSSFFKILLPSVTTDTSGAWDATNNVYVVPVTGTYQVVTTLRFADSSTSGVNYGVGAAVAVADVPSFLWFTTPAATRNGAQNVRTVHLNAGDHLQMYGYVDGTAFSIQAAEMTIALLSAN</sequence>
<organism evidence="2 3">
    <name type="scientific">Granulicella cerasi</name>
    <dbReference type="NCBI Taxonomy" id="741063"/>
    <lineage>
        <taxon>Bacteria</taxon>
        <taxon>Pseudomonadati</taxon>
        <taxon>Acidobacteriota</taxon>
        <taxon>Terriglobia</taxon>
        <taxon>Terriglobales</taxon>
        <taxon>Acidobacteriaceae</taxon>
        <taxon>Granulicella</taxon>
    </lineage>
</organism>
<feature type="signal peptide" evidence="1">
    <location>
        <begin position="1"/>
        <end position="24"/>
    </location>
</feature>
<dbReference type="SUPFAM" id="SSF49842">
    <property type="entry name" value="TNF-like"/>
    <property type="match status" value="1"/>
</dbReference>
<accession>A0ABW1Z9U1</accession>
<comment type="caution">
    <text evidence="2">The sequence shown here is derived from an EMBL/GenBank/DDBJ whole genome shotgun (WGS) entry which is preliminary data.</text>
</comment>
<evidence type="ECO:0000313" key="2">
    <source>
        <dbReference type="EMBL" id="MFC6646186.1"/>
    </source>
</evidence>
<keyword evidence="3" id="KW-1185">Reference proteome</keyword>